<name>A0A833E9S9_CALS0</name>
<dbReference type="Pfam" id="PF00133">
    <property type="entry name" value="tRNA-synt_1"/>
    <property type="match status" value="1"/>
</dbReference>
<protein>
    <recommendedName>
        <fullName evidence="9 13">Valine--tRNA ligase</fullName>
        <ecNumber evidence="2 13">6.1.1.9</ecNumber>
    </recommendedName>
</protein>
<evidence type="ECO:0000256" key="13">
    <source>
        <dbReference type="NCBIfam" id="TIGR00422"/>
    </source>
</evidence>
<dbReference type="EC" id="6.1.1.9" evidence="2 13"/>
<dbReference type="GO" id="GO:0005829">
    <property type="term" value="C:cytosol"/>
    <property type="evidence" value="ECO:0007669"/>
    <property type="project" value="TreeGrafter"/>
</dbReference>
<keyword evidence="4 16" id="KW-0436">Ligase</keyword>
<keyword evidence="7" id="KW-0648">Protein biosynthesis</keyword>
<dbReference type="Gene3D" id="3.40.50.620">
    <property type="entry name" value="HUPs"/>
    <property type="match status" value="2"/>
</dbReference>
<dbReference type="SUPFAM" id="SSF52374">
    <property type="entry name" value="Nucleotidylyl transferase"/>
    <property type="match status" value="1"/>
</dbReference>
<keyword evidence="8" id="KW-0030">Aminoacyl-tRNA synthetase</keyword>
<organism evidence="16 17">
    <name type="scientific">Caldiarchaeum subterraneum</name>
    <dbReference type="NCBI Taxonomy" id="311458"/>
    <lineage>
        <taxon>Archaea</taxon>
        <taxon>Nitrososphaerota</taxon>
        <taxon>Candidatus Caldarchaeales</taxon>
        <taxon>Candidatus Caldarchaeaceae</taxon>
        <taxon>Candidatus Caldarchaeum</taxon>
    </lineage>
</organism>
<dbReference type="GO" id="GO:0006438">
    <property type="term" value="P:valyl-tRNA aminoacylation"/>
    <property type="evidence" value="ECO:0007669"/>
    <property type="project" value="UniProtKB-UniRule"/>
</dbReference>
<feature type="domain" description="Aminoacyl-tRNA synthetase class Ia" evidence="14">
    <location>
        <begin position="20"/>
        <end position="573"/>
    </location>
</feature>
<dbReference type="EMBL" id="DQVM01000012">
    <property type="protein sequence ID" value="HIQ29055.1"/>
    <property type="molecule type" value="Genomic_DNA"/>
</dbReference>
<dbReference type="Proteomes" id="UP000608579">
    <property type="component" value="Unassembled WGS sequence"/>
</dbReference>
<dbReference type="GO" id="GO:0005524">
    <property type="term" value="F:ATP binding"/>
    <property type="evidence" value="ECO:0007669"/>
    <property type="project" value="UniProtKB-KW"/>
</dbReference>
<gene>
    <name evidence="16" type="ORF">EYH45_00660</name>
</gene>
<evidence type="ECO:0000256" key="8">
    <source>
        <dbReference type="ARBA" id="ARBA00023146"/>
    </source>
</evidence>
<comment type="subcellular location">
    <subcellularLocation>
        <location evidence="1">Cytoplasm</location>
    </subcellularLocation>
</comment>
<comment type="function">
    <text evidence="11">Catalyzes the attachment of valine to tRNA(Val). As ValRS can inadvertently accommodate and process structurally similar amino acids such as threonine, to avoid such errors, it has a 'posttransfer' editing activity that hydrolyzes mischarged Thr-tRNA(Val) in a tRNA-dependent manner.</text>
</comment>
<comment type="similarity">
    <text evidence="12">Belongs to the class-I aminoacyl-tRNA synthetase family. ValS type 2 subfamily.</text>
</comment>
<dbReference type="InterPro" id="IPR009080">
    <property type="entry name" value="tRNAsynth_Ia_anticodon-bd"/>
</dbReference>
<evidence type="ECO:0000256" key="2">
    <source>
        <dbReference type="ARBA" id="ARBA00013169"/>
    </source>
</evidence>
<dbReference type="PRINTS" id="PR00986">
    <property type="entry name" value="TRNASYNTHVAL"/>
</dbReference>
<evidence type="ECO:0000259" key="15">
    <source>
        <dbReference type="Pfam" id="PF08264"/>
    </source>
</evidence>
<dbReference type="SUPFAM" id="SSF47323">
    <property type="entry name" value="Anticodon-binding domain of a subclass of class I aminoacyl-tRNA synthetases"/>
    <property type="match status" value="1"/>
</dbReference>
<dbReference type="InterPro" id="IPR002300">
    <property type="entry name" value="aa-tRNA-synth_Ia"/>
</dbReference>
<comment type="caution">
    <text evidence="16">The sequence shown here is derived from an EMBL/GenBank/DDBJ whole genome shotgun (WGS) entry which is preliminary data.</text>
</comment>
<evidence type="ECO:0000313" key="17">
    <source>
        <dbReference type="Proteomes" id="UP000608579"/>
    </source>
</evidence>
<dbReference type="SUPFAM" id="SSF50677">
    <property type="entry name" value="ValRS/IleRS/LeuRS editing domain"/>
    <property type="match status" value="1"/>
</dbReference>
<evidence type="ECO:0000256" key="7">
    <source>
        <dbReference type="ARBA" id="ARBA00022917"/>
    </source>
</evidence>
<dbReference type="NCBIfam" id="TIGR00422">
    <property type="entry name" value="valS"/>
    <property type="match status" value="1"/>
</dbReference>
<reference evidence="16" key="1">
    <citation type="journal article" date="2020" name="ISME J.">
        <title>Gammaproteobacteria mediating utilization of methyl-, sulfur- and petroleum organic compounds in deep ocean hydrothermal plumes.</title>
        <authorList>
            <person name="Zhou Z."/>
            <person name="Liu Y."/>
            <person name="Pan J."/>
            <person name="Cron B.R."/>
            <person name="Toner B.M."/>
            <person name="Anantharaman K."/>
            <person name="Breier J.A."/>
            <person name="Dick G.J."/>
            <person name="Li M."/>
        </authorList>
    </citation>
    <scope>NUCLEOTIDE SEQUENCE</scope>
    <source>
        <strain evidence="16">SZUA-1515</strain>
    </source>
</reference>
<comment type="catalytic activity">
    <reaction evidence="10">
        <text>tRNA(Val) + L-valine + ATP = L-valyl-tRNA(Val) + AMP + diphosphate</text>
        <dbReference type="Rhea" id="RHEA:10704"/>
        <dbReference type="Rhea" id="RHEA-COMP:9672"/>
        <dbReference type="Rhea" id="RHEA-COMP:9708"/>
        <dbReference type="ChEBI" id="CHEBI:30616"/>
        <dbReference type="ChEBI" id="CHEBI:33019"/>
        <dbReference type="ChEBI" id="CHEBI:57762"/>
        <dbReference type="ChEBI" id="CHEBI:78442"/>
        <dbReference type="ChEBI" id="CHEBI:78537"/>
        <dbReference type="ChEBI" id="CHEBI:456215"/>
        <dbReference type="EC" id="6.1.1.9"/>
    </reaction>
</comment>
<dbReference type="InterPro" id="IPR009008">
    <property type="entry name" value="Val/Leu/Ile-tRNA-synth_edit"/>
</dbReference>
<dbReference type="Pfam" id="PF08264">
    <property type="entry name" value="Anticodon_1"/>
    <property type="match status" value="1"/>
</dbReference>
<keyword evidence="3" id="KW-0963">Cytoplasm</keyword>
<evidence type="ECO:0000256" key="4">
    <source>
        <dbReference type="ARBA" id="ARBA00022598"/>
    </source>
</evidence>
<dbReference type="InterPro" id="IPR002303">
    <property type="entry name" value="Valyl-tRNA_ligase"/>
</dbReference>
<evidence type="ECO:0000256" key="9">
    <source>
        <dbReference type="ARBA" id="ARBA00024407"/>
    </source>
</evidence>
<dbReference type="InterPro" id="IPR013155">
    <property type="entry name" value="M/V/L/I-tRNA-synth_anticd-bd"/>
</dbReference>
<dbReference type="PANTHER" id="PTHR11946">
    <property type="entry name" value="VALYL-TRNA SYNTHETASES"/>
    <property type="match status" value="1"/>
</dbReference>
<accession>A0A833E9S9</accession>
<proteinExistence type="inferred from homology"/>
<keyword evidence="6" id="KW-0067">ATP-binding</keyword>
<dbReference type="GO" id="GO:0002161">
    <property type="term" value="F:aminoacyl-tRNA deacylase activity"/>
    <property type="evidence" value="ECO:0007669"/>
    <property type="project" value="InterPro"/>
</dbReference>
<feature type="domain" description="Methionyl/Valyl/Leucyl/Isoleucyl-tRNA synthetase anticodon-binding" evidence="15">
    <location>
        <begin position="610"/>
        <end position="752"/>
    </location>
</feature>
<evidence type="ECO:0000313" key="16">
    <source>
        <dbReference type="EMBL" id="HIQ29055.1"/>
    </source>
</evidence>
<evidence type="ECO:0000256" key="3">
    <source>
        <dbReference type="ARBA" id="ARBA00022490"/>
    </source>
</evidence>
<dbReference type="PANTHER" id="PTHR11946:SF93">
    <property type="entry name" value="VALINE--TRNA LIGASE, CHLOROPLASTIC_MITOCHONDRIAL 2"/>
    <property type="match status" value="1"/>
</dbReference>
<dbReference type="AlphaFoldDB" id="A0A833E9S9"/>
<dbReference type="InterPro" id="IPR033705">
    <property type="entry name" value="Anticodon_Ia_Val"/>
</dbReference>
<evidence type="ECO:0000256" key="12">
    <source>
        <dbReference type="ARBA" id="ARBA00061452"/>
    </source>
</evidence>
<evidence type="ECO:0000256" key="5">
    <source>
        <dbReference type="ARBA" id="ARBA00022741"/>
    </source>
</evidence>
<evidence type="ECO:0000256" key="1">
    <source>
        <dbReference type="ARBA" id="ARBA00004496"/>
    </source>
</evidence>
<evidence type="ECO:0000259" key="14">
    <source>
        <dbReference type="Pfam" id="PF00133"/>
    </source>
</evidence>
<dbReference type="InterPro" id="IPR014729">
    <property type="entry name" value="Rossmann-like_a/b/a_fold"/>
</dbReference>
<dbReference type="Gene3D" id="1.10.730.10">
    <property type="entry name" value="Isoleucyl-tRNA Synthetase, Domain 1"/>
    <property type="match status" value="1"/>
</dbReference>
<dbReference type="NCBIfam" id="NF009687">
    <property type="entry name" value="PRK13208.1"/>
    <property type="match status" value="1"/>
</dbReference>
<sequence>MELRPRIEETRWLPSMEVKLLEEWGREKLYTFKPSSKKKKFIIDTPPPYPSGRPWHIGAAAQYSQIDMIARAGRMMGYEVYFPIGIDRNGLPVEIFTEKQYGVSMKDMPRERFIELCSKSLDELEADMLNIMKRLGLSGDFNNYYRTDSVEYRTLTQSTFIKLWRKGLVYQATRPNNYCHVCNTTIADAEVEYEPLASKLVYIRFKVPGKEDLIIATTRPELLCSCRAVIVNPGDERYRDYQGLKAVTPIYNVEVPIIPHPAAKPEFGTGVVMVCSYGDYADVQLFRELGLQEVVAIDESGRMTGAAGFLSGLTVQEARERIIQELEKNGYLVKVEEIIHNTPICERSKNPIEIIPMKEYYLKQLDFIQDLLRLVERMRFHPPHARQLLVSWINSLRIDWPISRRRYYATEVPVWYCKSCGEPHIPPEGRYYRPWKEAAPFKECKKCGGREFVGDERTFDTWMDSSISPLFIIMDRRTGRIRWSLYPTGIRPQGKDIVRTWLYYTLLRCYQLTGREPFRRVWIGGLGLDEKGEKMSKSRGNVIDPVPILEKYGADCFRFWNAQESSLGEDFRISEARIAAAGKFLTKLWNVARYVSQFPNPRKARLTATDKWILSELSVLVEECIEGYKEFNFFIPAIKIRDFMWNTFASHYIEMSKPRAYAIGFSKQEQQGAWKTLHTCLRTCLLLLAPITPFITDVVWRRLYGRRSIHLMRFPKPVWDKKYTVYTEEIKQFNSSVWGLKKSRGLSLKDSIEYEIPESLRQFRKDLVAMHRIVERPEISVQK</sequence>
<dbReference type="CDD" id="cd07962">
    <property type="entry name" value="Anticodon_Ia_Val"/>
    <property type="match status" value="1"/>
</dbReference>
<keyword evidence="5" id="KW-0547">Nucleotide-binding</keyword>
<dbReference type="FunFam" id="3.40.50.620:FF:000192">
    <property type="entry name" value="Valine--tRNA ligase"/>
    <property type="match status" value="1"/>
</dbReference>
<evidence type="ECO:0000256" key="10">
    <source>
        <dbReference type="ARBA" id="ARBA00047552"/>
    </source>
</evidence>
<evidence type="ECO:0000256" key="6">
    <source>
        <dbReference type="ARBA" id="ARBA00022840"/>
    </source>
</evidence>
<evidence type="ECO:0000256" key="11">
    <source>
        <dbReference type="ARBA" id="ARBA00055630"/>
    </source>
</evidence>
<dbReference type="GO" id="GO:0004832">
    <property type="term" value="F:valine-tRNA ligase activity"/>
    <property type="evidence" value="ECO:0007669"/>
    <property type="project" value="UniProtKB-UniRule"/>
</dbReference>